<dbReference type="GO" id="GO:0005524">
    <property type="term" value="F:ATP binding"/>
    <property type="evidence" value="ECO:0007669"/>
    <property type="project" value="InterPro"/>
</dbReference>
<keyword evidence="4" id="KW-1133">Transmembrane helix</keyword>
<reference evidence="7" key="1">
    <citation type="submission" date="2019-11" db="EMBL/GenBank/DDBJ databases">
        <authorList>
            <person name="Liu Y."/>
            <person name="Hou J."/>
            <person name="Li T.-Q."/>
            <person name="Guan C.-H."/>
            <person name="Wu X."/>
            <person name="Wu H.-Z."/>
            <person name="Ling F."/>
            <person name="Zhang R."/>
            <person name="Shi X.-G."/>
            <person name="Ren J.-P."/>
            <person name="Chen E.-F."/>
            <person name="Sun J.-M."/>
        </authorList>
    </citation>
    <scope>NUCLEOTIDE SEQUENCE</scope>
    <source>
        <strain evidence="7">Adult_tree_wgs_1</strain>
        <tissue evidence="7">Leaves</tissue>
    </source>
</reference>
<dbReference type="InterPro" id="IPR011009">
    <property type="entry name" value="Kinase-like_dom_sf"/>
</dbReference>
<evidence type="ECO:0000256" key="5">
    <source>
        <dbReference type="ARBA" id="ARBA00023136"/>
    </source>
</evidence>
<dbReference type="AlphaFoldDB" id="A0A834FW04"/>
<name>A0A834FW04_RHOSS</name>
<dbReference type="Proteomes" id="UP000626092">
    <property type="component" value="Unassembled WGS sequence"/>
</dbReference>
<comment type="caution">
    <text evidence="7">The sequence shown here is derived from an EMBL/GenBank/DDBJ whole genome shotgun (WGS) entry which is preliminary data.</text>
</comment>
<evidence type="ECO:0000256" key="4">
    <source>
        <dbReference type="ARBA" id="ARBA00022989"/>
    </source>
</evidence>
<evidence type="ECO:0000259" key="6">
    <source>
        <dbReference type="PROSITE" id="PS50011"/>
    </source>
</evidence>
<dbReference type="SUPFAM" id="SSF56112">
    <property type="entry name" value="Protein kinase-like (PK-like)"/>
    <property type="match status" value="1"/>
</dbReference>
<dbReference type="Gene3D" id="1.10.510.10">
    <property type="entry name" value="Transferase(Phosphotransferase) domain 1"/>
    <property type="match status" value="1"/>
</dbReference>
<evidence type="ECO:0000313" key="8">
    <source>
        <dbReference type="Proteomes" id="UP000626092"/>
    </source>
</evidence>
<dbReference type="PANTHER" id="PTHR47974:SF3">
    <property type="entry name" value="RECEPTOR-LIKE SERINE_THREONINE-PROTEIN KINASE"/>
    <property type="match status" value="1"/>
</dbReference>
<keyword evidence="5" id="KW-0472">Membrane</keyword>
<dbReference type="Pfam" id="PF00069">
    <property type="entry name" value="Pkinase"/>
    <property type="match status" value="1"/>
</dbReference>
<evidence type="ECO:0000256" key="1">
    <source>
        <dbReference type="ARBA" id="ARBA00004167"/>
    </source>
</evidence>
<dbReference type="EMBL" id="WJXA01000291">
    <property type="protein sequence ID" value="KAF7113398.1"/>
    <property type="molecule type" value="Genomic_DNA"/>
</dbReference>
<keyword evidence="2" id="KW-0812">Transmembrane</keyword>
<sequence>MKPQNILLNSNFQPKVADFGLSKLVNRRGGGKTSGVSKVRGTRGYMAPEWISNLLTITSKVDVYSYEVVVLEMVTGKSPMTTGGQGSGHTSEMEQRGLVKWVREKMNGNGENELWLEEITDPLMKGKCNLRKMRILVQVGIEMCRGRLNARPTMSQVIEVSTP</sequence>
<feature type="domain" description="Protein kinase" evidence="6">
    <location>
        <begin position="1"/>
        <end position="163"/>
    </location>
</feature>
<accession>A0A834FW04</accession>
<dbReference type="GO" id="GO:0016020">
    <property type="term" value="C:membrane"/>
    <property type="evidence" value="ECO:0007669"/>
    <property type="project" value="UniProtKB-SubCell"/>
</dbReference>
<dbReference type="PROSITE" id="PS50011">
    <property type="entry name" value="PROTEIN_KINASE_DOM"/>
    <property type="match status" value="1"/>
</dbReference>
<dbReference type="OrthoDB" id="619632at2759"/>
<evidence type="ECO:0000313" key="7">
    <source>
        <dbReference type="EMBL" id="KAF7113398.1"/>
    </source>
</evidence>
<organism evidence="7 8">
    <name type="scientific">Rhododendron simsii</name>
    <name type="common">Sims's rhododendron</name>
    <dbReference type="NCBI Taxonomy" id="118357"/>
    <lineage>
        <taxon>Eukaryota</taxon>
        <taxon>Viridiplantae</taxon>
        <taxon>Streptophyta</taxon>
        <taxon>Embryophyta</taxon>
        <taxon>Tracheophyta</taxon>
        <taxon>Spermatophyta</taxon>
        <taxon>Magnoliopsida</taxon>
        <taxon>eudicotyledons</taxon>
        <taxon>Gunneridae</taxon>
        <taxon>Pentapetalae</taxon>
        <taxon>asterids</taxon>
        <taxon>Ericales</taxon>
        <taxon>Ericaceae</taxon>
        <taxon>Ericoideae</taxon>
        <taxon>Rhodoreae</taxon>
        <taxon>Rhododendron</taxon>
    </lineage>
</organism>
<evidence type="ECO:0000256" key="3">
    <source>
        <dbReference type="ARBA" id="ARBA00022729"/>
    </source>
</evidence>
<gene>
    <name evidence="7" type="ORF">RHSIM_RhsimUnG0130100</name>
</gene>
<comment type="subcellular location">
    <subcellularLocation>
        <location evidence="1">Membrane</location>
        <topology evidence="1">Single-pass membrane protein</topology>
    </subcellularLocation>
</comment>
<dbReference type="GO" id="GO:0004672">
    <property type="term" value="F:protein kinase activity"/>
    <property type="evidence" value="ECO:0007669"/>
    <property type="project" value="InterPro"/>
</dbReference>
<keyword evidence="8" id="KW-1185">Reference proteome</keyword>
<protein>
    <recommendedName>
        <fullName evidence="6">Protein kinase domain-containing protein</fullName>
    </recommendedName>
</protein>
<evidence type="ECO:0000256" key="2">
    <source>
        <dbReference type="ARBA" id="ARBA00022692"/>
    </source>
</evidence>
<proteinExistence type="predicted"/>
<dbReference type="PANTHER" id="PTHR47974">
    <property type="entry name" value="OS07G0415500 PROTEIN"/>
    <property type="match status" value="1"/>
</dbReference>
<keyword evidence="3" id="KW-0732">Signal</keyword>
<dbReference type="InterPro" id="IPR000719">
    <property type="entry name" value="Prot_kinase_dom"/>
</dbReference>